<evidence type="ECO:0000259" key="15">
    <source>
        <dbReference type="PROSITE" id="PS51217"/>
    </source>
</evidence>
<dbReference type="GO" id="GO:0003677">
    <property type="term" value="F:DNA binding"/>
    <property type="evidence" value="ECO:0007669"/>
    <property type="project" value="UniProtKB-KW"/>
</dbReference>
<keyword evidence="4 12" id="KW-0347">Helicase</keyword>
<proteinExistence type="inferred from homology"/>
<evidence type="ECO:0000256" key="7">
    <source>
        <dbReference type="ARBA" id="ARBA00023235"/>
    </source>
</evidence>
<comment type="similarity">
    <text evidence="1">Belongs to the helicase family. UvrD subfamily.</text>
</comment>
<evidence type="ECO:0000256" key="13">
    <source>
        <dbReference type="SAM" id="MobiDB-lite"/>
    </source>
</evidence>
<name>A0A1T4QKP2_9BACT</name>
<dbReference type="Gene3D" id="3.20.20.140">
    <property type="entry name" value="Metal-dependent hydrolases"/>
    <property type="match status" value="1"/>
</dbReference>
<keyword evidence="3 12" id="KW-0378">Hydrolase</keyword>
<dbReference type="InterPro" id="IPR014017">
    <property type="entry name" value="DNA_helicase_UvrD-like_C"/>
</dbReference>
<dbReference type="Gene3D" id="1.10.486.10">
    <property type="entry name" value="PCRA, domain 4"/>
    <property type="match status" value="1"/>
</dbReference>
<keyword evidence="2 12" id="KW-0547">Nucleotide-binding</keyword>
<dbReference type="GO" id="GO:0000725">
    <property type="term" value="P:recombinational repair"/>
    <property type="evidence" value="ECO:0007669"/>
    <property type="project" value="TreeGrafter"/>
</dbReference>
<dbReference type="PANTHER" id="PTHR11070:SF2">
    <property type="entry name" value="ATP-DEPENDENT DNA HELICASE SRS2"/>
    <property type="match status" value="1"/>
</dbReference>
<dbReference type="GO" id="GO:0033202">
    <property type="term" value="C:DNA helicase complex"/>
    <property type="evidence" value="ECO:0007669"/>
    <property type="project" value="TreeGrafter"/>
</dbReference>
<evidence type="ECO:0000256" key="2">
    <source>
        <dbReference type="ARBA" id="ARBA00022741"/>
    </source>
</evidence>
<accession>A0A1T4QKP2</accession>
<keyword evidence="17" id="KW-1185">Reference proteome</keyword>
<dbReference type="STRING" id="115783.SAMN02745119_02430"/>
<feature type="region of interest" description="Disordered" evidence="13">
    <location>
        <begin position="428"/>
        <end position="471"/>
    </location>
</feature>
<feature type="binding site" evidence="12">
    <location>
        <begin position="484"/>
        <end position="491"/>
    </location>
    <ligand>
        <name>ATP</name>
        <dbReference type="ChEBI" id="CHEBI:30616"/>
    </ligand>
</feature>
<dbReference type="SUPFAM" id="SSF89550">
    <property type="entry name" value="PHP domain-like"/>
    <property type="match status" value="1"/>
</dbReference>
<comment type="catalytic activity">
    <reaction evidence="11">
        <text>ATP + H2O = ADP + phosphate + H(+)</text>
        <dbReference type="Rhea" id="RHEA:13065"/>
        <dbReference type="ChEBI" id="CHEBI:15377"/>
        <dbReference type="ChEBI" id="CHEBI:15378"/>
        <dbReference type="ChEBI" id="CHEBI:30616"/>
        <dbReference type="ChEBI" id="CHEBI:43474"/>
        <dbReference type="ChEBI" id="CHEBI:456216"/>
        <dbReference type="EC" id="5.6.2.4"/>
    </reaction>
</comment>
<evidence type="ECO:0000256" key="8">
    <source>
        <dbReference type="ARBA" id="ARBA00034617"/>
    </source>
</evidence>
<dbReference type="Gene3D" id="3.40.50.300">
    <property type="entry name" value="P-loop containing nucleotide triphosphate hydrolases"/>
    <property type="match status" value="2"/>
</dbReference>
<dbReference type="InterPro" id="IPR000212">
    <property type="entry name" value="DNA_helicase_UvrD/REP"/>
</dbReference>
<evidence type="ECO:0000256" key="9">
    <source>
        <dbReference type="ARBA" id="ARBA00034808"/>
    </source>
</evidence>
<evidence type="ECO:0000313" key="17">
    <source>
        <dbReference type="Proteomes" id="UP000190102"/>
    </source>
</evidence>
<dbReference type="InterPro" id="IPR014016">
    <property type="entry name" value="UvrD-like_ATP-bd"/>
</dbReference>
<dbReference type="PROSITE" id="PS51198">
    <property type="entry name" value="UVRD_HELICASE_ATP_BIND"/>
    <property type="match status" value="1"/>
</dbReference>
<dbReference type="SUPFAM" id="SSF52540">
    <property type="entry name" value="P-loop containing nucleoside triphosphate hydrolases"/>
    <property type="match status" value="1"/>
</dbReference>
<evidence type="ECO:0000259" key="14">
    <source>
        <dbReference type="PROSITE" id="PS51198"/>
    </source>
</evidence>
<evidence type="ECO:0000256" key="6">
    <source>
        <dbReference type="ARBA" id="ARBA00023125"/>
    </source>
</evidence>
<gene>
    <name evidence="16" type="ORF">SAMN02745119_02430</name>
</gene>
<dbReference type="GO" id="GO:0005829">
    <property type="term" value="C:cytosol"/>
    <property type="evidence" value="ECO:0007669"/>
    <property type="project" value="TreeGrafter"/>
</dbReference>
<dbReference type="EMBL" id="FUWR01000014">
    <property type="protein sequence ID" value="SKA04274.1"/>
    <property type="molecule type" value="Genomic_DNA"/>
</dbReference>
<evidence type="ECO:0000256" key="10">
    <source>
        <dbReference type="ARBA" id="ARBA00034923"/>
    </source>
</evidence>
<keyword evidence="6" id="KW-0238">DNA-binding</keyword>
<keyword evidence="7" id="KW-0413">Isomerase</keyword>
<dbReference type="InterPro" id="IPR013986">
    <property type="entry name" value="DExx_box_DNA_helicase_dom_sf"/>
</dbReference>
<evidence type="ECO:0000256" key="5">
    <source>
        <dbReference type="ARBA" id="ARBA00022840"/>
    </source>
</evidence>
<dbReference type="PANTHER" id="PTHR11070">
    <property type="entry name" value="UVRD / RECB / PCRA DNA HELICASE FAMILY MEMBER"/>
    <property type="match status" value="1"/>
</dbReference>
<dbReference type="AlphaFoldDB" id="A0A1T4QKP2"/>
<feature type="domain" description="UvrD-like helicase ATP-binding" evidence="14">
    <location>
        <begin position="463"/>
        <end position="715"/>
    </location>
</feature>
<feature type="region of interest" description="Disordered" evidence="13">
    <location>
        <begin position="1064"/>
        <end position="1083"/>
    </location>
</feature>
<evidence type="ECO:0000256" key="4">
    <source>
        <dbReference type="ARBA" id="ARBA00022806"/>
    </source>
</evidence>
<dbReference type="GO" id="GO:0005524">
    <property type="term" value="F:ATP binding"/>
    <property type="evidence" value="ECO:0007669"/>
    <property type="project" value="UniProtKB-UniRule"/>
</dbReference>
<evidence type="ECO:0000256" key="1">
    <source>
        <dbReference type="ARBA" id="ARBA00009922"/>
    </source>
</evidence>
<dbReference type="GO" id="GO:0043138">
    <property type="term" value="F:3'-5' DNA helicase activity"/>
    <property type="evidence" value="ECO:0007669"/>
    <property type="project" value="UniProtKB-EC"/>
</dbReference>
<dbReference type="CDD" id="cd19067">
    <property type="entry name" value="PfuEndoQ-like"/>
    <property type="match status" value="1"/>
</dbReference>
<dbReference type="Pfam" id="PF13361">
    <property type="entry name" value="UvrD_C"/>
    <property type="match status" value="2"/>
</dbReference>
<evidence type="ECO:0000256" key="3">
    <source>
        <dbReference type="ARBA" id="ARBA00022801"/>
    </source>
</evidence>
<dbReference type="CDD" id="cd18807">
    <property type="entry name" value="SF1_C_UvrD"/>
    <property type="match status" value="1"/>
</dbReference>
<protein>
    <recommendedName>
        <fullName evidence="9">DNA 3'-5' helicase</fullName>
        <ecNumber evidence="9">5.6.2.4</ecNumber>
    </recommendedName>
    <alternativeName>
        <fullName evidence="10">DNA 3'-5' helicase II</fullName>
    </alternativeName>
</protein>
<organism evidence="16 17">
    <name type="scientific">Trichlorobacter thiogenes</name>
    <dbReference type="NCBI Taxonomy" id="115783"/>
    <lineage>
        <taxon>Bacteria</taxon>
        <taxon>Pseudomonadati</taxon>
        <taxon>Thermodesulfobacteriota</taxon>
        <taxon>Desulfuromonadia</taxon>
        <taxon>Geobacterales</taxon>
        <taxon>Geobacteraceae</taxon>
        <taxon>Trichlorobacter</taxon>
    </lineage>
</organism>
<dbReference type="Proteomes" id="UP000190102">
    <property type="component" value="Unassembled WGS sequence"/>
</dbReference>
<dbReference type="EC" id="5.6.2.4" evidence="9"/>
<dbReference type="PROSITE" id="PS51217">
    <property type="entry name" value="UVRD_HELICASE_CTER"/>
    <property type="match status" value="1"/>
</dbReference>
<reference evidence="17" key="1">
    <citation type="submission" date="2017-02" db="EMBL/GenBank/DDBJ databases">
        <authorList>
            <person name="Varghese N."/>
            <person name="Submissions S."/>
        </authorList>
    </citation>
    <scope>NUCLEOTIDE SEQUENCE [LARGE SCALE GENOMIC DNA]</scope>
    <source>
        <strain evidence="17">ATCC BAA-34</strain>
    </source>
</reference>
<dbReference type="Pfam" id="PF00580">
    <property type="entry name" value="UvrD-helicase"/>
    <property type="match status" value="1"/>
</dbReference>
<dbReference type="RefSeq" id="WP_078790692.1">
    <property type="nucleotide sequence ID" value="NZ_FUWR01000014.1"/>
</dbReference>
<dbReference type="InterPro" id="IPR027417">
    <property type="entry name" value="P-loop_NTPase"/>
</dbReference>
<evidence type="ECO:0000256" key="12">
    <source>
        <dbReference type="PROSITE-ProRule" id="PRU00560"/>
    </source>
</evidence>
<dbReference type="OrthoDB" id="9810135at2"/>
<evidence type="ECO:0000313" key="16">
    <source>
        <dbReference type="EMBL" id="SKA04274.1"/>
    </source>
</evidence>
<sequence>MNYCADLHIHSPFSRATSPDSSPAGLAAWARLKGIQVIGTGDCTHPGWFKLLKEQLEPAEPGFYRLKDEKAIPAILPGVIQPDTPVRFLLSAEISSIYKRGGATRKVHNLLYLPDFASVERLNARLSGIGNIVSDGRPILGLDSRNLLEILLECSSDAFMVPAHIWTPWFSLFGSKSGFDSIEECFGDLTSHIFALETGLSSDPEMNRLISGLDHCALISNSDCHSPSKLGREANLFNTGFDFFSLREALKQNRRDTFCGTIEFFPEEGKYHFDGHRDCKVCLDPHETRRLNNLCPACGKPVTVGVHHRVLELADRATPQYHDDAPGFYSLIPLTEILGELLQVGPSSKQVIHQYGRALTQFGSEFNLLLHADLEQINDHEPLLAEAVKRMRAGTVIRQPGYDGEFGVIRLFEEGELVQLAGQGGLFGEQRAPKSRKKTASEPLLKQNDPPRKITEPVALKTTGPNPEQQTAIQADGRRVLVAAGPGTGKTFTLVSRLQRLLDQGADPTRMVAITFTTRTAEEMQERLKKSCGLLAENLFIGTFHRFCLEQLRQDNPGLTVVGPESRQRLLKRLYADRGVAERSRITNAIAAHCSGIQLTLTEETKLYVDELVRLNALDLDAIIPVCVQLMNADQSFKQRVQQAVQHLFVDEFQDLNRSQYDLVQLLAEQATVFAIGDPDQAIYGFRGGDLRYFFRFAEVPGTVLLPLKTSYRLPRKIVQAAGSLICRNLICSGLPLSAADHCPEGAIEFHRTLSPGSEAELIVRRIEELIGGVDSFSRSTGRSGNATPTDGLSFADFAILFRLGRQAEELAEALARRGIPYQLVGATPFYMETKLRPLYQLLQAADGSDEIALWLDLFGALKGVGATTLDRLESKLPLKGNFLELAAEYDHTPATGKALKLLTTTLERFIQAAAAQGVATALRLALPVFALESDDTGVDRLLHQAEGFGSNLPAFSHHLQQYATATVYDQRAEAVALMSCHSAKGLEFPVVFMTGLEEGIFPCTLMGTPNVEEERRLFYVGLTRAKQRVILTASGYRGWIGQGLRELSRFVSELPAELVDKPEAGRQRRRNSAESEAQMELF</sequence>
<dbReference type="Gene3D" id="1.10.10.160">
    <property type="match status" value="1"/>
</dbReference>
<dbReference type="CDD" id="cd17932">
    <property type="entry name" value="DEXQc_UvrD"/>
    <property type="match status" value="1"/>
</dbReference>
<comment type="catalytic activity">
    <reaction evidence="8">
        <text>Couples ATP hydrolysis with the unwinding of duplex DNA by translocating in the 3'-5' direction.</text>
        <dbReference type="EC" id="5.6.2.4"/>
    </reaction>
</comment>
<dbReference type="GO" id="GO:0016887">
    <property type="term" value="F:ATP hydrolysis activity"/>
    <property type="evidence" value="ECO:0007669"/>
    <property type="project" value="RHEA"/>
</dbReference>
<evidence type="ECO:0000256" key="11">
    <source>
        <dbReference type="ARBA" id="ARBA00048988"/>
    </source>
</evidence>
<keyword evidence="5 12" id="KW-0067">ATP-binding</keyword>
<feature type="domain" description="UvrD-like helicase C-terminal" evidence="15">
    <location>
        <begin position="716"/>
        <end position="986"/>
    </location>
</feature>
<dbReference type="InterPro" id="IPR016195">
    <property type="entry name" value="Pol/histidinol_Pase-like"/>
</dbReference>